<feature type="transmembrane region" description="Helical" evidence="2">
    <location>
        <begin position="52"/>
        <end position="85"/>
    </location>
</feature>
<keyword evidence="2" id="KW-0472">Membrane</keyword>
<organism evidence="3 4">
    <name type="scientific">Rubrobacter tropicus</name>
    <dbReference type="NCBI Taxonomy" id="2653851"/>
    <lineage>
        <taxon>Bacteria</taxon>
        <taxon>Bacillati</taxon>
        <taxon>Actinomycetota</taxon>
        <taxon>Rubrobacteria</taxon>
        <taxon>Rubrobacterales</taxon>
        <taxon>Rubrobacteraceae</taxon>
        <taxon>Rubrobacter</taxon>
    </lineage>
</organism>
<sequence length="381" mass="40543">MGSFLDDLRSSFRQSADGLGETFSGFGTDGIRRFPRKVLGWFKDLPVVPKLVLVGLVVLVLLVFLSPVAMIVAGLLFGVSIIALIIRVAQKGSIKNWGMVAIGSVVLMFTFGLMSDALYGIRFMGSSGPIGSSGGSDRSGGATDVAYDVVSEEVNTDGNPSYYVVSSANDLESLNVVAQEIQRELLQTNQGSVTFFDNRAAAESVDLEAMVGLAFLFLDEMQVRSHYADGTVPLSSEEVEQVVDAMAGNGYVQTSVEGGDSLPVMPDFMYEPVDSSSATSSSSASSTASPSVSDDNRVSFTGEVFGYPETFNYDGLSVTGQVVDWNGNHVMILLDPWQGNRVHLGFPGQQITVHGEYRGTVTTSSGGTYEAVMADDVETAE</sequence>
<dbReference type="RefSeq" id="WP_166175459.1">
    <property type="nucleotide sequence ID" value="NZ_CP045119.1"/>
</dbReference>
<gene>
    <name evidence="3" type="ORF">GBA63_09060</name>
</gene>
<proteinExistence type="predicted"/>
<dbReference type="AlphaFoldDB" id="A0A6G8Q8I3"/>
<feature type="transmembrane region" description="Helical" evidence="2">
    <location>
        <begin position="97"/>
        <end position="119"/>
    </location>
</feature>
<keyword evidence="2" id="KW-1133">Transmembrane helix</keyword>
<accession>A0A6G8Q8I3</accession>
<feature type="region of interest" description="Disordered" evidence="1">
    <location>
        <begin position="273"/>
        <end position="294"/>
    </location>
</feature>
<evidence type="ECO:0000313" key="4">
    <source>
        <dbReference type="Proteomes" id="UP000501452"/>
    </source>
</evidence>
<keyword evidence="4" id="KW-1185">Reference proteome</keyword>
<reference evidence="3 4" key="1">
    <citation type="submission" date="2019-10" db="EMBL/GenBank/DDBJ databases">
        <title>Rubrobacter sp nov SCSIO 52090 isolated from a deep-sea sediment in the South China Sea.</title>
        <authorList>
            <person name="Chen R.W."/>
        </authorList>
    </citation>
    <scope>NUCLEOTIDE SEQUENCE [LARGE SCALE GENOMIC DNA]</scope>
    <source>
        <strain evidence="3 4">SCSIO 52909</strain>
    </source>
</reference>
<dbReference type="EMBL" id="CP045119">
    <property type="protein sequence ID" value="QIN82781.1"/>
    <property type="molecule type" value="Genomic_DNA"/>
</dbReference>
<evidence type="ECO:0000256" key="2">
    <source>
        <dbReference type="SAM" id="Phobius"/>
    </source>
</evidence>
<keyword evidence="2" id="KW-0812">Transmembrane</keyword>
<feature type="compositionally biased region" description="Low complexity" evidence="1">
    <location>
        <begin position="273"/>
        <end position="293"/>
    </location>
</feature>
<evidence type="ECO:0000313" key="3">
    <source>
        <dbReference type="EMBL" id="QIN82781.1"/>
    </source>
</evidence>
<name>A0A6G8Q8I3_9ACTN</name>
<dbReference type="KEGG" id="rub:GBA63_09060"/>
<protein>
    <submittedName>
        <fullName evidence="3">Uncharacterized protein</fullName>
    </submittedName>
</protein>
<dbReference type="Proteomes" id="UP000501452">
    <property type="component" value="Chromosome"/>
</dbReference>
<evidence type="ECO:0000256" key="1">
    <source>
        <dbReference type="SAM" id="MobiDB-lite"/>
    </source>
</evidence>